<protein>
    <submittedName>
        <fullName evidence="2">Extracellular solute-binding protein</fullName>
    </submittedName>
</protein>
<comment type="caution">
    <text evidence="2">The sequence shown here is derived from an EMBL/GenBank/DDBJ whole genome shotgun (WGS) entry which is preliminary data.</text>
</comment>
<dbReference type="PANTHER" id="PTHR43649:SF14">
    <property type="entry name" value="BLR3389 PROTEIN"/>
    <property type="match status" value="1"/>
</dbReference>
<dbReference type="PROSITE" id="PS51257">
    <property type="entry name" value="PROKAR_LIPOPROTEIN"/>
    <property type="match status" value="1"/>
</dbReference>
<dbReference type="SUPFAM" id="SSF53850">
    <property type="entry name" value="Periplasmic binding protein-like II"/>
    <property type="match status" value="1"/>
</dbReference>
<evidence type="ECO:0000313" key="3">
    <source>
        <dbReference type="Proteomes" id="UP000824220"/>
    </source>
</evidence>
<dbReference type="EMBL" id="DXAM01000008">
    <property type="protein sequence ID" value="HJA03307.1"/>
    <property type="molecule type" value="Genomic_DNA"/>
</dbReference>
<name>A0A9D2H2A1_9MICO</name>
<dbReference type="AlphaFoldDB" id="A0A9D2H2A1"/>
<dbReference type="PANTHER" id="PTHR43649">
    <property type="entry name" value="ARABINOSE-BINDING PROTEIN-RELATED"/>
    <property type="match status" value="1"/>
</dbReference>
<keyword evidence="1" id="KW-0732">Signal</keyword>
<feature type="chain" id="PRO_5038536788" evidence="1">
    <location>
        <begin position="23"/>
        <end position="427"/>
    </location>
</feature>
<evidence type="ECO:0000313" key="2">
    <source>
        <dbReference type="EMBL" id="HJA03307.1"/>
    </source>
</evidence>
<accession>A0A9D2H2A1</accession>
<dbReference type="InterPro" id="IPR050490">
    <property type="entry name" value="Bact_solute-bd_prot1"/>
</dbReference>
<dbReference type="Pfam" id="PF01547">
    <property type="entry name" value="SBP_bac_1"/>
    <property type="match status" value="1"/>
</dbReference>
<evidence type="ECO:0000256" key="1">
    <source>
        <dbReference type="SAM" id="SignalP"/>
    </source>
</evidence>
<proteinExistence type="predicted"/>
<reference evidence="2" key="1">
    <citation type="journal article" date="2021" name="PeerJ">
        <title>Extensive microbial diversity within the chicken gut microbiome revealed by metagenomics and culture.</title>
        <authorList>
            <person name="Gilroy R."/>
            <person name="Ravi A."/>
            <person name="Getino M."/>
            <person name="Pursley I."/>
            <person name="Horton D.L."/>
            <person name="Alikhan N.F."/>
            <person name="Baker D."/>
            <person name="Gharbi K."/>
            <person name="Hall N."/>
            <person name="Watson M."/>
            <person name="Adriaenssens E.M."/>
            <person name="Foster-Nyarko E."/>
            <person name="Jarju S."/>
            <person name="Secka A."/>
            <person name="Antonio M."/>
            <person name="Oren A."/>
            <person name="Chaudhuri R.R."/>
            <person name="La Ragione R."/>
            <person name="Hildebrand F."/>
            <person name="Pallen M.J."/>
        </authorList>
    </citation>
    <scope>NUCLEOTIDE SEQUENCE</scope>
    <source>
        <strain evidence="2">ChiHjej8B7-3636</strain>
    </source>
</reference>
<dbReference type="Gene3D" id="3.40.190.10">
    <property type="entry name" value="Periplasmic binding protein-like II"/>
    <property type="match status" value="2"/>
</dbReference>
<dbReference type="Proteomes" id="UP000824220">
    <property type="component" value="Unassembled WGS sequence"/>
</dbReference>
<sequence length="427" mass="44356">MNARKNWTAAIAIAAVATLGLAGCSGGGGSGGDDDTLDVWHNSTTGPGKEYWEEVAAAFEEETGVSVNITSVQNEDLDGKLQTAANSGDMPDVFLARGGGKTADMVDAGVVKDLTDLITDDTRTAIGDAAFSAFTIDGSVYAVPTSVLPEGIFYSQDLFDEAGISETPTTFDELNDAVSKLRDAGTEPIALGGKAAWPAAHWYYSFALRACSQETLETIASTLDFSDGCWLDAAEQLEDFAATDPFNKGFLTTDAQEGAGSSAGLLANHKAAMELMGGWNVGVIASLTPDEEPLPDLGWFPLPATDGGDGDPTAIMGGADGFACSADSPPSCEDFLNFLIEQEWQEKYASAFNSIPASAEAQSAVTDPALLPIMDAYNDASYIVLYLDTLLGQNVGNALNTAVVEMLAGSGTPQSIIDTVTDAAARG</sequence>
<dbReference type="InterPro" id="IPR006059">
    <property type="entry name" value="SBP"/>
</dbReference>
<reference evidence="2" key="2">
    <citation type="submission" date="2021-04" db="EMBL/GenBank/DDBJ databases">
        <authorList>
            <person name="Gilroy R."/>
        </authorList>
    </citation>
    <scope>NUCLEOTIDE SEQUENCE</scope>
    <source>
        <strain evidence="2">ChiHjej8B7-3636</strain>
    </source>
</reference>
<gene>
    <name evidence="2" type="ORF">H9800_00395</name>
</gene>
<feature type="signal peptide" evidence="1">
    <location>
        <begin position="1"/>
        <end position="22"/>
    </location>
</feature>
<organism evidence="2 3">
    <name type="scientific">Candidatus Microbacterium stercoravium</name>
    <dbReference type="NCBI Taxonomy" id="2838697"/>
    <lineage>
        <taxon>Bacteria</taxon>
        <taxon>Bacillati</taxon>
        <taxon>Actinomycetota</taxon>
        <taxon>Actinomycetes</taxon>
        <taxon>Micrococcales</taxon>
        <taxon>Microbacteriaceae</taxon>
        <taxon>Microbacterium</taxon>
    </lineage>
</organism>